<evidence type="ECO:0000313" key="8">
    <source>
        <dbReference type="Proteomes" id="UP000027093"/>
    </source>
</evidence>
<feature type="binding site" evidence="6">
    <location>
        <position position="114"/>
    </location>
    <ligand>
        <name>GTP</name>
        <dbReference type="ChEBI" id="CHEBI:37565"/>
    </ligand>
</feature>
<dbReference type="UniPathway" id="UPA00241"/>
<dbReference type="STRING" id="926571.NVIE_003780"/>
<keyword evidence="1 6" id="KW-0808">Transferase</keyword>
<dbReference type="RefSeq" id="WP_075053759.1">
    <property type="nucleotide sequence ID" value="NZ_CP007536.1"/>
</dbReference>
<dbReference type="EC" id="2.7.1.237" evidence="6"/>
<comment type="pathway">
    <text evidence="6">Cofactor biosynthesis; coenzyme A biosynthesis.</text>
</comment>
<dbReference type="Pfam" id="PF04019">
    <property type="entry name" value="DUF359"/>
    <property type="match status" value="1"/>
</dbReference>
<protein>
    <recommendedName>
        <fullName evidence="6">GTP-dependent dephospho-CoA kinase</fullName>
        <ecNumber evidence="6">2.7.1.237</ecNumber>
    </recommendedName>
    <alternativeName>
        <fullName evidence="6">Dephospho-coenzyme A kinase</fullName>
        <shortName evidence="6">DPCK</shortName>
    </alternativeName>
</protein>
<dbReference type="HOGENOM" id="CLU_120795_1_0_2"/>
<dbReference type="InterPro" id="IPR007164">
    <property type="entry name" value="GTP-dep_dephospho-CoA_kin"/>
</dbReference>
<keyword evidence="5 6" id="KW-0342">GTP-binding</keyword>
<dbReference type="GO" id="GO:0016301">
    <property type="term" value="F:kinase activity"/>
    <property type="evidence" value="ECO:0007669"/>
    <property type="project" value="UniProtKB-UniRule"/>
</dbReference>
<keyword evidence="2 6" id="KW-0547">Nucleotide-binding</keyword>
<keyword evidence="4 6" id="KW-0173">Coenzyme A biosynthesis</keyword>
<dbReference type="EMBL" id="CP007536">
    <property type="protein sequence ID" value="AIC14570.1"/>
    <property type="molecule type" value="Genomic_DNA"/>
</dbReference>
<proteinExistence type="inferred from homology"/>
<dbReference type="KEGG" id="nvn:NVIE_003780"/>
<feature type="binding site" evidence="6">
    <location>
        <position position="61"/>
    </location>
    <ligand>
        <name>GTP</name>
        <dbReference type="ChEBI" id="CHEBI:37565"/>
    </ligand>
</feature>
<comment type="similarity">
    <text evidence="6">Belongs to the GTP-dependent DPCK family.</text>
</comment>
<name>A0A060HGU8_9ARCH</name>
<organism evidence="7 8">
    <name type="scientific">Nitrososphaera viennensis EN76</name>
    <dbReference type="NCBI Taxonomy" id="926571"/>
    <lineage>
        <taxon>Archaea</taxon>
        <taxon>Nitrososphaerota</taxon>
        <taxon>Nitrososphaeria</taxon>
        <taxon>Nitrososphaerales</taxon>
        <taxon>Nitrososphaeraceae</taxon>
        <taxon>Nitrososphaera</taxon>
    </lineage>
</organism>
<dbReference type="HAMAP" id="MF_00590">
    <property type="entry name" value="Dephospho_CoA_kinase_GTP_dep"/>
    <property type="match status" value="1"/>
</dbReference>
<comment type="function">
    <text evidence="6">Catalyzes the GTP-dependent phosphorylation of the 3'-hydroxyl group of dephosphocoenzyme A to form coenzyme A (CoA).</text>
</comment>
<accession>A0A060HGU8</accession>
<dbReference type="PANTHER" id="PTHR40732">
    <property type="entry name" value="UPF0218 PROTEIN TK1697"/>
    <property type="match status" value="1"/>
</dbReference>
<reference evidence="7 8" key="1">
    <citation type="journal article" date="2014" name="Int. J. Syst. Evol. Microbiol.">
        <title>Nitrososphaera viennensis gen. nov., sp. nov., an aerobic and mesophilic, ammonia-oxidizing archaeon from soil and a member of the archaeal phylum Thaumarchaeota.</title>
        <authorList>
            <person name="Stieglmeier M."/>
            <person name="Klingl A."/>
            <person name="Alves R.J."/>
            <person name="Rittmann S.K."/>
            <person name="Melcher M."/>
            <person name="Leisch N."/>
            <person name="Schleper C."/>
        </authorList>
    </citation>
    <scope>NUCLEOTIDE SEQUENCE [LARGE SCALE GENOMIC DNA]</scope>
    <source>
        <strain evidence="7">EN76</strain>
    </source>
</reference>
<evidence type="ECO:0000256" key="4">
    <source>
        <dbReference type="ARBA" id="ARBA00022993"/>
    </source>
</evidence>
<dbReference type="AlphaFoldDB" id="A0A060HGU8"/>
<feature type="binding site" evidence="6">
    <location>
        <position position="42"/>
    </location>
    <ligand>
        <name>GTP</name>
        <dbReference type="ChEBI" id="CHEBI:37565"/>
    </ligand>
</feature>
<evidence type="ECO:0000256" key="2">
    <source>
        <dbReference type="ARBA" id="ARBA00022741"/>
    </source>
</evidence>
<dbReference type="Proteomes" id="UP000027093">
    <property type="component" value="Chromosome"/>
</dbReference>
<comment type="catalytic activity">
    <reaction evidence="6">
        <text>3'-dephospho-CoA + GTP = GDP + CoA + H(+)</text>
        <dbReference type="Rhea" id="RHEA:61156"/>
        <dbReference type="ChEBI" id="CHEBI:15378"/>
        <dbReference type="ChEBI" id="CHEBI:37565"/>
        <dbReference type="ChEBI" id="CHEBI:57287"/>
        <dbReference type="ChEBI" id="CHEBI:57328"/>
        <dbReference type="ChEBI" id="CHEBI:58189"/>
        <dbReference type="EC" id="2.7.1.237"/>
    </reaction>
</comment>
<evidence type="ECO:0000256" key="6">
    <source>
        <dbReference type="HAMAP-Rule" id="MF_00590"/>
    </source>
</evidence>
<dbReference type="GO" id="GO:0005525">
    <property type="term" value="F:GTP binding"/>
    <property type="evidence" value="ECO:0007669"/>
    <property type="project" value="UniProtKB-UniRule"/>
</dbReference>
<dbReference type="GO" id="GO:0015937">
    <property type="term" value="P:coenzyme A biosynthetic process"/>
    <property type="evidence" value="ECO:0007669"/>
    <property type="project" value="UniProtKB-UniRule"/>
</dbReference>
<gene>
    <name evidence="7" type="ORF">NVIE_003780</name>
</gene>
<evidence type="ECO:0000256" key="1">
    <source>
        <dbReference type="ARBA" id="ARBA00022679"/>
    </source>
</evidence>
<keyword evidence="8" id="KW-1185">Reference proteome</keyword>
<feature type="binding site" evidence="6">
    <location>
        <position position="63"/>
    </location>
    <ligand>
        <name>GTP</name>
        <dbReference type="ChEBI" id="CHEBI:37565"/>
    </ligand>
</feature>
<dbReference type="GeneID" id="74945639"/>
<evidence type="ECO:0000256" key="3">
    <source>
        <dbReference type="ARBA" id="ARBA00022777"/>
    </source>
</evidence>
<sequence length="164" mass="17792">MRQEDLKALKKPFGTLVPDAQVTKEKISAIVRGAKKTIAVGDATTERLLGFGITPNLAVVDGKERRLVREYPRHDAKEIHCTNPAGAISQAAVDLLKEALLEKKPVLVVVEGEEDLLALPVFAMAPEGAVVLYGQPLEGMVAVKITTSKRKQAKDLMDRIGVEK</sequence>
<evidence type="ECO:0000256" key="5">
    <source>
        <dbReference type="ARBA" id="ARBA00023134"/>
    </source>
</evidence>
<dbReference type="PANTHER" id="PTHR40732:SF1">
    <property type="entry name" value="GTP-DEPENDENT DEPHOSPHO-COA KINASE"/>
    <property type="match status" value="1"/>
</dbReference>
<keyword evidence="3 6" id="KW-0418">Kinase</keyword>
<evidence type="ECO:0000313" key="7">
    <source>
        <dbReference type="EMBL" id="AIC14570.1"/>
    </source>
</evidence>
<dbReference type="PIRSF" id="PIRSF006533">
    <property type="entry name" value="UCP006533"/>
    <property type="match status" value="1"/>
</dbReference>
<dbReference type="OrthoDB" id="15447at2157"/>
<comment type="caution">
    <text evidence="6">Lacks conserved residue(s) required for the propagation of feature annotation.</text>
</comment>